<proteinExistence type="predicted"/>
<sequence length="250" mass="27989">MKLLFSILFLSFPLWIQAQCRPATAQENAAYERVVKELQRQFTAKTPQGSWKTFDEKHSMGALEVTSEWGGFVHLCTDRYDLIMERADIASARKAVVDSMKPATSTLPSLYVHRDTMYTENPQAVAQRAQDTYSISVEMNLGNYRLQDTESARLVQSSQVINVSGATLALEVLLKPDLKGATGRQETVILLGGWNTKPVQRGQDTRYQPQFRKGGKLVENLVVTITAPVELAREIVKGIDWKAIDATLLK</sequence>
<protein>
    <recommendedName>
        <fullName evidence="4">DUF3386 family protein</fullName>
    </recommendedName>
</protein>
<dbReference type="RefSeq" id="WP_183975667.1">
    <property type="nucleotide sequence ID" value="NZ_JACIBY010000006.1"/>
</dbReference>
<comment type="caution">
    <text evidence="2">The sequence shown here is derived from an EMBL/GenBank/DDBJ whole genome shotgun (WGS) entry which is preliminary data.</text>
</comment>
<evidence type="ECO:0000313" key="3">
    <source>
        <dbReference type="Proteomes" id="UP000541352"/>
    </source>
</evidence>
<dbReference type="Proteomes" id="UP000541352">
    <property type="component" value="Unassembled WGS sequence"/>
</dbReference>
<keyword evidence="1" id="KW-0732">Signal</keyword>
<organism evidence="2 3">
    <name type="scientific">Runella defluvii</name>
    <dbReference type="NCBI Taxonomy" id="370973"/>
    <lineage>
        <taxon>Bacteria</taxon>
        <taxon>Pseudomonadati</taxon>
        <taxon>Bacteroidota</taxon>
        <taxon>Cytophagia</taxon>
        <taxon>Cytophagales</taxon>
        <taxon>Spirosomataceae</taxon>
        <taxon>Runella</taxon>
    </lineage>
</organism>
<gene>
    <name evidence="2" type="ORF">FHS57_003431</name>
</gene>
<keyword evidence="3" id="KW-1185">Reference proteome</keyword>
<accession>A0A7W5ZMJ5</accession>
<reference evidence="2 3" key="1">
    <citation type="submission" date="2020-08" db="EMBL/GenBank/DDBJ databases">
        <title>Genomic Encyclopedia of Type Strains, Phase IV (KMG-IV): sequencing the most valuable type-strain genomes for metagenomic binning, comparative biology and taxonomic classification.</title>
        <authorList>
            <person name="Goeker M."/>
        </authorList>
    </citation>
    <scope>NUCLEOTIDE SEQUENCE [LARGE SCALE GENOMIC DNA]</scope>
    <source>
        <strain evidence="2 3">DSM 17976</strain>
    </source>
</reference>
<evidence type="ECO:0008006" key="4">
    <source>
        <dbReference type="Google" id="ProtNLM"/>
    </source>
</evidence>
<evidence type="ECO:0000313" key="2">
    <source>
        <dbReference type="EMBL" id="MBB3839425.1"/>
    </source>
</evidence>
<feature type="chain" id="PRO_5030945218" description="DUF3386 family protein" evidence="1">
    <location>
        <begin position="19"/>
        <end position="250"/>
    </location>
</feature>
<dbReference type="EMBL" id="JACIBY010000006">
    <property type="protein sequence ID" value="MBB3839425.1"/>
    <property type="molecule type" value="Genomic_DNA"/>
</dbReference>
<name>A0A7W5ZMJ5_9BACT</name>
<evidence type="ECO:0000256" key="1">
    <source>
        <dbReference type="SAM" id="SignalP"/>
    </source>
</evidence>
<dbReference type="AlphaFoldDB" id="A0A7W5ZMJ5"/>
<feature type="signal peptide" evidence="1">
    <location>
        <begin position="1"/>
        <end position="18"/>
    </location>
</feature>